<name>R4FDW1_9BACL</name>
<gene>
    <name evidence="1" type="ORF">KN10_1441</name>
</gene>
<protein>
    <submittedName>
        <fullName evidence="1">Uncharacterized protein</fullName>
    </submittedName>
</protein>
<comment type="caution">
    <text evidence="1">The sequence shown here is derived from an EMBL/GenBank/DDBJ whole genome shotgun (WGS) entry which is preliminary data.</text>
</comment>
<dbReference type="Proteomes" id="UP000013057">
    <property type="component" value="Unassembled WGS sequence"/>
</dbReference>
<reference evidence="2" key="1">
    <citation type="journal article" date="2013" name="Genome">
        <title>Draft Genome Sequence of a Thermophilic Member of the Bacillaceae, Anoxybacillus flavithermus Strain Kn10, Isolated from the Kan-nawa Hot Spring in Japan.</title>
        <authorList>
            <person name="Matsutani M."/>
            <person name="Shirakihara Y."/>
            <person name="Imada K."/>
            <person name="Yakushi T."/>
            <person name="Matsushita K."/>
        </authorList>
    </citation>
    <scope>NUCLEOTIDE SEQUENCE [LARGE SCALE GENOMIC DNA]</scope>
    <source>
        <strain evidence="2">NBRC 109594</strain>
    </source>
</reference>
<accession>R4FDW1</accession>
<dbReference type="AlphaFoldDB" id="R4FDW1"/>
<organism evidence="1 2">
    <name type="scientific">Anoxybacillus flavithermus NBRC 109594</name>
    <dbReference type="NCBI Taxonomy" id="1315967"/>
    <lineage>
        <taxon>Bacteria</taxon>
        <taxon>Bacillati</taxon>
        <taxon>Bacillota</taxon>
        <taxon>Bacilli</taxon>
        <taxon>Bacillales</taxon>
        <taxon>Anoxybacillaceae</taxon>
        <taxon>Anoxybacillus</taxon>
    </lineage>
</organism>
<dbReference type="EMBL" id="BARH01000010">
    <property type="protein sequence ID" value="GAC91005.1"/>
    <property type="molecule type" value="Genomic_DNA"/>
</dbReference>
<sequence length="56" mass="6697">MFMKKVHAITAFSHRFPSVKMSSRLFYHLFSIHCEFIRLILLVFVENVIGKEVKNR</sequence>
<proteinExistence type="predicted"/>
<evidence type="ECO:0000313" key="2">
    <source>
        <dbReference type="Proteomes" id="UP000013057"/>
    </source>
</evidence>
<evidence type="ECO:0000313" key="1">
    <source>
        <dbReference type="EMBL" id="GAC91005.1"/>
    </source>
</evidence>